<sequence length="465" mass="49717">MTEVQTAPVPRRNLELLLLLLALCVGGAAFFLVGSATEDNDSKNFLIQMGIMGALALIIHVLLRIFAKYADPVILPITVALNSLGLAMIHRIDLAKGTSQSSRQLMWTAIAILVAALVLWAVKDHRILRRFTYIALLASIVLLLLPLIPFLGATINGARIWIHVGPFSLQPGELAKITLSIFFAGYLSSNRDLILMAGRKVGPLQLPRMRDMAPMVIAWLLSIGVLVVQRDLGSAILFFGLFILMIYVATARISWVIIGLLMVVVGGVFAALTMGHVERRVNVWLNAFDPEIYQARGGSAQIVEGLFGMADGGLFGTGLGGGSPYRVPLANSDMIIASFGEEIGLIGVTAIVLLFMLLVSRGLRAALGARDTFGKLLASGLAFTLGLQCVVIIGGVTRLIPLTGLATPFMAAGGSSLLANWIIIALLLLISHNARRPMSGIVGPTDEIATPSTSRLKDRKAVTNQ</sequence>
<dbReference type="EMBL" id="POAF01000004">
    <property type="protein sequence ID" value="RBM01004.1"/>
    <property type="molecule type" value="Genomic_DNA"/>
</dbReference>
<comment type="caution">
    <text evidence="7">The sequence shown here is derived from an EMBL/GenBank/DDBJ whole genome shotgun (WGS) entry which is preliminary data.</text>
</comment>
<reference evidence="7 8" key="1">
    <citation type="submission" date="2018-01" db="EMBL/GenBank/DDBJ databases">
        <title>Glutamicibacter soli strain NHPC-3 Whole genome sequence and assembly.</title>
        <authorList>
            <person name="Choudhury P."/>
            <person name="Gupta D."/>
            <person name="Sengupta K."/>
            <person name="Jawed A."/>
            <person name="Sultana N."/>
            <person name="Saha P."/>
        </authorList>
    </citation>
    <scope>NUCLEOTIDE SEQUENCE [LARGE SCALE GENOMIC DNA]</scope>
    <source>
        <strain evidence="7 8">NHPC-3</strain>
    </source>
</reference>
<keyword evidence="5 6" id="KW-0472">Membrane</keyword>
<keyword evidence="8" id="KW-1185">Reference proteome</keyword>
<dbReference type="RefSeq" id="WP_113607270.1">
    <property type="nucleotide sequence ID" value="NZ_POAF01000004.1"/>
</dbReference>
<feature type="transmembrane region" description="Helical" evidence="6">
    <location>
        <begin position="376"/>
        <end position="397"/>
    </location>
</feature>
<keyword evidence="3" id="KW-0133">Cell shape</keyword>
<dbReference type="GO" id="GO:0051301">
    <property type="term" value="P:cell division"/>
    <property type="evidence" value="ECO:0007669"/>
    <property type="project" value="UniProtKB-KW"/>
</dbReference>
<comment type="subcellular location">
    <subcellularLocation>
        <location evidence="1">Membrane</location>
        <topology evidence="1">Multi-pass membrane protein</topology>
    </subcellularLocation>
</comment>
<evidence type="ECO:0000256" key="3">
    <source>
        <dbReference type="ARBA" id="ARBA00022960"/>
    </source>
</evidence>
<feature type="transmembrane region" description="Helical" evidence="6">
    <location>
        <begin position="256"/>
        <end position="277"/>
    </location>
</feature>
<feature type="transmembrane region" description="Helical" evidence="6">
    <location>
        <begin position="16"/>
        <end position="33"/>
    </location>
</feature>
<feature type="transmembrane region" description="Helical" evidence="6">
    <location>
        <begin position="104"/>
        <end position="122"/>
    </location>
</feature>
<name>A0A365YG68_9MICC</name>
<keyword evidence="7" id="KW-0131">Cell cycle</keyword>
<dbReference type="PANTHER" id="PTHR30474:SF3">
    <property type="entry name" value="PEPTIDOGLYCAN GLYCOSYLTRANSFERASE RODA"/>
    <property type="match status" value="1"/>
</dbReference>
<accession>A0A365YG68</accession>
<gene>
    <name evidence="7" type="ORF">C1H84_09350</name>
</gene>
<dbReference type="Proteomes" id="UP000252167">
    <property type="component" value="Unassembled WGS sequence"/>
</dbReference>
<keyword evidence="2 6" id="KW-0812">Transmembrane</keyword>
<feature type="transmembrane region" description="Helical" evidence="6">
    <location>
        <begin position="409"/>
        <end position="430"/>
    </location>
</feature>
<dbReference type="GO" id="GO:0008360">
    <property type="term" value="P:regulation of cell shape"/>
    <property type="evidence" value="ECO:0007669"/>
    <property type="project" value="UniProtKB-KW"/>
</dbReference>
<dbReference type="GO" id="GO:0005886">
    <property type="term" value="C:plasma membrane"/>
    <property type="evidence" value="ECO:0007669"/>
    <property type="project" value="TreeGrafter"/>
</dbReference>
<feature type="transmembrane region" description="Helical" evidence="6">
    <location>
        <begin position="73"/>
        <end position="92"/>
    </location>
</feature>
<evidence type="ECO:0000256" key="6">
    <source>
        <dbReference type="SAM" id="Phobius"/>
    </source>
</evidence>
<dbReference type="InterPro" id="IPR001182">
    <property type="entry name" value="FtsW/RodA"/>
</dbReference>
<dbReference type="GO" id="GO:0032153">
    <property type="term" value="C:cell division site"/>
    <property type="evidence" value="ECO:0007669"/>
    <property type="project" value="TreeGrafter"/>
</dbReference>
<feature type="transmembrane region" description="Helical" evidence="6">
    <location>
        <begin position="343"/>
        <end position="364"/>
    </location>
</feature>
<feature type="transmembrane region" description="Helical" evidence="6">
    <location>
        <begin position="134"/>
        <end position="155"/>
    </location>
</feature>
<evidence type="ECO:0000313" key="8">
    <source>
        <dbReference type="Proteomes" id="UP000252167"/>
    </source>
</evidence>
<evidence type="ECO:0000313" key="7">
    <source>
        <dbReference type="EMBL" id="RBM01004.1"/>
    </source>
</evidence>
<keyword evidence="7" id="KW-0132">Cell division</keyword>
<dbReference type="Pfam" id="PF01098">
    <property type="entry name" value="FTSW_RODA_SPOVE"/>
    <property type="match status" value="1"/>
</dbReference>
<evidence type="ECO:0000256" key="1">
    <source>
        <dbReference type="ARBA" id="ARBA00004141"/>
    </source>
</evidence>
<evidence type="ECO:0000256" key="4">
    <source>
        <dbReference type="ARBA" id="ARBA00022989"/>
    </source>
</evidence>
<dbReference type="AlphaFoldDB" id="A0A365YG68"/>
<proteinExistence type="predicted"/>
<feature type="transmembrane region" description="Helical" evidence="6">
    <location>
        <begin position="45"/>
        <end position="66"/>
    </location>
</feature>
<evidence type="ECO:0000256" key="5">
    <source>
        <dbReference type="ARBA" id="ARBA00023136"/>
    </source>
</evidence>
<dbReference type="PANTHER" id="PTHR30474">
    <property type="entry name" value="CELL CYCLE PROTEIN"/>
    <property type="match status" value="1"/>
</dbReference>
<feature type="transmembrane region" description="Helical" evidence="6">
    <location>
        <begin position="232"/>
        <end position="249"/>
    </location>
</feature>
<organism evidence="7 8">
    <name type="scientific">Glutamicibacter soli</name>
    <dbReference type="NCBI Taxonomy" id="453836"/>
    <lineage>
        <taxon>Bacteria</taxon>
        <taxon>Bacillati</taxon>
        <taxon>Actinomycetota</taxon>
        <taxon>Actinomycetes</taxon>
        <taxon>Micrococcales</taxon>
        <taxon>Micrococcaceae</taxon>
        <taxon>Glutamicibacter</taxon>
    </lineage>
</organism>
<dbReference type="GO" id="GO:0015648">
    <property type="term" value="F:lipid-linked peptidoglycan transporter activity"/>
    <property type="evidence" value="ECO:0007669"/>
    <property type="project" value="TreeGrafter"/>
</dbReference>
<evidence type="ECO:0000256" key="2">
    <source>
        <dbReference type="ARBA" id="ARBA00022692"/>
    </source>
</evidence>
<protein>
    <submittedName>
        <fullName evidence="7">Cell division protein</fullName>
    </submittedName>
</protein>
<keyword evidence="4 6" id="KW-1133">Transmembrane helix</keyword>